<comment type="similarity">
    <text evidence="1">Belongs to the TYW3 family.</text>
</comment>
<accession>A0A9Q0RC69</accession>
<proteinExistence type="inferred from homology"/>
<dbReference type="InterPro" id="IPR036602">
    <property type="entry name" value="tRNA_yW-synthesising-like_sf"/>
</dbReference>
<dbReference type="GO" id="GO:0031591">
    <property type="term" value="P:wybutosine biosynthetic process"/>
    <property type="evidence" value="ECO:0007669"/>
    <property type="project" value="InterPro"/>
</dbReference>
<dbReference type="SUPFAM" id="SSF111278">
    <property type="entry name" value="SSo0622-like"/>
    <property type="match status" value="1"/>
</dbReference>
<dbReference type="Proteomes" id="UP001149090">
    <property type="component" value="Unassembled WGS sequence"/>
</dbReference>
<dbReference type="GO" id="GO:0008175">
    <property type="term" value="F:tRNA methyltransferase activity"/>
    <property type="evidence" value="ECO:0007669"/>
    <property type="project" value="InterPro"/>
</dbReference>
<sequence length="199" mass="23283">MEDLFKEYKLAAMERLQKAKEDKEVDEDAVPFLDIINSHPRYFTSSSCYGRINVIYLPTKSKKDSDFVGKWHRKVSFEEVKKVIENSQPPLWFKMEPYIIHITCCSIDDAANLLELKQKLGQKRGGIFSLKNNRIQIELEGTNRMEVPVKTDNFQIDDNYLRILIDLANVRFEKNQNVWESLKSAFQKIGTESNDNQEK</sequence>
<organism evidence="10 11">
    <name type="scientific">Anaeramoeba ignava</name>
    <name type="common">Anaerobic marine amoeba</name>
    <dbReference type="NCBI Taxonomy" id="1746090"/>
    <lineage>
        <taxon>Eukaryota</taxon>
        <taxon>Metamonada</taxon>
        <taxon>Anaeramoebidae</taxon>
        <taxon>Anaeramoeba</taxon>
    </lineage>
</organism>
<evidence type="ECO:0000256" key="2">
    <source>
        <dbReference type="ARBA" id="ARBA00012750"/>
    </source>
</evidence>
<protein>
    <recommendedName>
        <fullName evidence="2">tRNA(Phe) 7-[(3-amino-3-carboxypropyl)-4-demethylwyosine(37)-N(4)]-methyltransferase</fullName>
        <ecNumber evidence="2">2.1.1.282</ecNumber>
    </recommendedName>
    <alternativeName>
        <fullName evidence="7">tRNA(Phe) 7-((3-amino-3-carboxypropyl)-4-demethylwyosine(37)-N(4))-methyltransferase</fullName>
    </alternativeName>
</protein>
<dbReference type="EC" id="2.1.1.282" evidence="2"/>
<dbReference type="Pfam" id="PF02676">
    <property type="entry name" value="TYW3"/>
    <property type="match status" value="1"/>
</dbReference>
<comment type="caution">
    <text evidence="10">The sequence shown here is derived from an EMBL/GenBank/DDBJ whole genome shotgun (WGS) entry which is preliminary data.</text>
</comment>
<comment type="catalytic activity">
    <reaction evidence="8">
        <text>4-demethyl-7-[(3S)-3-amino-3-carboxypropyl]wyosine(37) in tRNA(Phe) + S-adenosyl-L-methionine = 7-[(3S)-3-amino-3-carboxypropyl]wyosine(37) in tRNA(Phe) + S-adenosyl-L-homocysteine + H(+)</text>
        <dbReference type="Rhea" id="RHEA:36635"/>
        <dbReference type="Rhea" id="RHEA-COMP:10378"/>
        <dbReference type="Rhea" id="RHEA-COMP:10379"/>
        <dbReference type="ChEBI" id="CHEBI:15378"/>
        <dbReference type="ChEBI" id="CHEBI:57856"/>
        <dbReference type="ChEBI" id="CHEBI:59789"/>
        <dbReference type="ChEBI" id="CHEBI:73543"/>
        <dbReference type="ChEBI" id="CHEBI:73550"/>
        <dbReference type="EC" id="2.1.1.282"/>
    </reaction>
</comment>
<dbReference type="AlphaFoldDB" id="A0A9Q0RC69"/>
<dbReference type="OrthoDB" id="263283at2759"/>
<evidence type="ECO:0000256" key="5">
    <source>
        <dbReference type="ARBA" id="ARBA00022691"/>
    </source>
</evidence>
<dbReference type="PANTHER" id="PTHR48418:SF1">
    <property type="entry name" value="TRNA WYBUTOSINE-SYNTHESIZING PROTEIN 3"/>
    <property type="match status" value="1"/>
</dbReference>
<dbReference type="InterPro" id="IPR022908">
    <property type="entry name" value="Taw3"/>
</dbReference>
<dbReference type="HAMAP" id="MF_00266">
    <property type="entry name" value="TYW3_archaea"/>
    <property type="match status" value="1"/>
</dbReference>
<evidence type="ECO:0000256" key="1">
    <source>
        <dbReference type="ARBA" id="ARBA00008569"/>
    </source>
</evidence>
<evidence type="ECO:0000256" key="7">
    <source>
        <dbReference type="ARBA" id="ARBA00030554"/>
    </source>
</evidence>
<evidence type="ECO:0000259" key="9">
    <source>
        <dbReference type="Pfam" id="PF02676"/>
    </source>
</evidence>
<evidence type="ECO:0000256" key="4">
    <source>
        <dbReference type="ARBA" id="ARBA00022679"/>
    </source>
</evidence>
<dbReference type="EMBL" id="JAPDFW010000067">
    <property type="protein sequence ID" value="KAJ5075041.1"/>
    <property type="molecule type" value="Genomic_DNA"/>
</dbReference>
<evidence type="ECO:0000313" key="10">
    <source>
        <dbReference type="EMBL" id="KAJ5075041.1"/>
    </source>
</evidence>
<dbReference type="OMA" id="LGKWHHY"/>
<keyword evidence="4" id="KW-0808">Transferase</keyword>
<dbReference type="GO" id="GO:0030488">
    <property type="term" value="P:tRNA methylation"/>
    <property type="evidence" value="ECO:0007669"/>
    <property type="project" value="InterPro"/>
</dbReference>
<keyword evidence="11" id="KW-1185">Reference proteome</keyword>
<dbReference type="Gene3D" id="3.30.1960.10">
    <property type="entry name" value="tRNA wybutosine-synthesizing-like"/>
    <property type="match status" value="1"/>
</dbReference>
<reference evidence="10" key="1">
    <citation type="submission" date="2022-10" db="EMBL/GenBank/DDBJ databases">
        <title>Novel sulphate-reducing endosymbionts in the free-living metamonad Anaeramoeba.</title>
        <authorList>
            <person name="Jerlstrom-Hultqvist J."/>
            <person name="Cepicka I."/>
            <person name="Gallot-Lavallee L."/>
            <person name="Salas-Leiva D."/>
            <person name="Curtis B.A."/>
            <person name="Zahonova K."/>
            <person name="Pipaliya S."/>
            <person name="Dacks J."/>
            <person name="Roger A.J."/>
        </authorList>
    </citation>
    <scope>NUCLEOTIDE SEQUENCE</scope>
    <source>
        <strain evidence="10">BMAN</strain>
    </source>
</reference>
<evidence type="ECO:0000313" key="11">
    <source>
        <dbReference type="Proteomes" id="UP001149090"/>
    </source>
</evidence>
<evidence type="ECO:0000256" key="6">
    <source>
        <dbReference type="ARBA" id="ARBA00022694"/>
    </source>
</evidence>
<keyword evidence="6" id="KW-0819">tRNA processing</keyword>
<evidence type="ECO:0000256" key="3">
    <source>
        <dbReference type="ARBA" id="ARBA00022603"/>
    </source>
</evidence>
<name>A0A9Q0RC69_ANAIG</name>
<gene>
    <name evidence="10" type="ORF">M0811_07745</name>
</gene>
<keyword evidence="5" id="KW-0949">S-adenosyl-L-methionine</keyword>
<evidence type="ECO:0000256" key="8">
    <source>
        <dbReference type="ARBA" id="ARBA00049202"/>
    </source>
</evidence>
<dbReference type="PANTHER" id="PTHR48418">
    <property type="entry name" value="TRNA WYBUTOSINE-SYNTHESIZING PROTEIN 3"/>
    <property type="match status" value="1"/>
</dbReference>
<feature type="domain" description="tRNA wybutosine-synthesizing protein" evidence="9">
    <location>
        <begin position="9"/>
        <end position="187"/>
    </location>
</feature>
<keyword evidence="3" id="KW-0489">Methyltransferase</keyword>
<dbReference type="InterPro" id="IPR003827">
    <property type="entry name" value="tRNA_yW-synthesising"/>
</dbReference>